<protein>
    <recommendedName>
        <fullName evidence="3 9">Guanylate kinase</fullName>
        <ecNumber evidence="2 9">2.7.4.8</ecNumber>
    </recommendedName>
    <alternativeName>
        <fullName evidence="8 9">GMP kinase</fullName>
    </alternativeName>
</protein>
<dbReference type="InterPro" id="IPR003593">
    <property type="entry name" value="AAA+_ATPase"/>
</dbReference>
<keyword evidence="9" id="KW-0963">Cytoplasm</keyword>
<comment type="subcellular location">
    <subcellularLocation>
        <location evidence="9">Cytoplasm</location>
    </subcellularLocation>
</comment>
<organism evidence="11 12">
    <name type="scientific">Campylobacter gracilis RM3268</name>
    <dbReference type="NCBI Taxonomy" id="553220"/>
    <lineage>
        <taxon>Bacteria</taxon>
        <taxon>Pseudomonadati</taxon>
        <taxon>Campylobacterota</taxon>
        <taxon>Epsilonproteobacteria</taxon>
        <taxon>Campylobacterales</taxon>
        <taxon>Campylobacteraceae</taxon>
        <taxon>Campylobacter</taxon>
    </lineage>
</organism>
<comment type="similarity">
    <text evidence="1 9">Belongs to the guanylate kinase family.</text>
</comment>
<dbReference type="OrthoDB" id="9808150at2"/>
<reference evidence="11 12" key="1">
    <citation type="submission" date="2009-07" db="EMBL/GenBank/DDBJ databases">
        <authorList>
            <person name="Madupu R."/>
            <person name="Sebastian Y."/>
            <person name="Durkin A.S."/>
            <person name="Torralba M."/>
            <person name="Methe B."/>
            <person name="Sutton G.G."/>
            <person name="Strausberg R.L."/>
            <person name="Nelson K.E."/>
        </authorList>
    </citation>
    <scope>NUCLEOTIDE SEQUENCE [LARGE SCALE GENOMIC DNA]</scope>
    <source>
        <strain evidence="11 12">RM3268</strain>
    </source>
</reference>
<dbReference type="PROSITE" id="PS00856">
    <property type="entry name" value="GUANYLATE_KINASE_1"/>
    <property type="match status" value="1"/>
</dbReference>
<dbReference type="InterPro" id="IPR020590">
    <property type="entry name" value="Guanylate_kinase_CS"/>
</dbReference>
<keyword evidence="12" id="KW-1185">Reference proteome</keyword>
<keyword evidence="5 9" id="KW-0547">Nucleotide-binding</keyword>
<dbReference type="Gene3D" id="3.40.50.300">
    <property type="entry name" value="P-loop containing nucleotide triphosphate hydrolases"/>
    <property type="match status" value="1"/>
</dbReference>
<evidence type="ECO:0000259" key="10">
    <source>
        <dbReference type="PROSITE" id="PS50052"/>
    </source>
</evidence>
<dbReference type="GO" id="GO:0005524">
    <property type="term" value="F:ATP binding"/>
    <property type="evidence" value="ECO:0007669"/>
    <property type="project" value="UniProtKB-UniRule"/>
</dbReference>
<evidence type="ECO:0000256" key="7">
    <source>
        <dbReference type="ARBA" id="ARBA00022840"/>
    </source>
</evidence>
<feature type="binding site" evidence="9">
    <location>
        <begin position="10"/>
        <end position="17"/>
    </location>
    <ligand>
        <name>ATP</name>
        <dbReference type="ChEBI" id="CHEBI:30616"/>
    </ligand>
</feature>
<dbReference type="FunFam" id="3.30.63.10:FF:000002">
    <property type="entry name" value="Guanylate kinase 1"/>
    <property type="match status" value="1"/>
</dbReference>
<dbReference type="eggNOG" id="COG0194">
    <property type="taxonomic scope" value="Bacteria"/>
</dbReference>
<proteinExistence type="inferred from homology"/>
<name>C8PJF0_9BACT</name>
<dbReference type="GO" id="GO:0005829">
    <property type="term" value="C:cytosol"/>
    <property type="evidence" value="ECO:0007669"/>
    <property type="project" value="TreeGrafter"/>
</dbReference>
<dbReference type="PROSITE" id="PS50052">
    <property type="entry name" value="GUANYLATE_KINASE_2"/>
    <property type="match status" value="1"/>
</dbReference>
<dbReference type="SMART" id="SM00382">
    <property type="entry name" value="AAA"/>
    <property type="match status" value="1"/>
</dbReference>
<dbReference type="CDD" id="cd00071">
    <property type="entry name" value="GMPK"/>
    <property type="match status" value="1"/>
</dbReference>
<dbReference type="PANTHER" id="PTHR23117">
    <property type="entry name" value="GUANYLATE KINASE-RELATED"/>
    <property type="match status" value="1"/>
</dbReference>
<keyword evidence="4 9" id="KW-0808">Transferase</keyword>
<dbReference type="STRING" id="824.CGRAC_0843"/>
<dbReference type="Gene3D" id="3.30.63.10">
    <property type="entry name" value="Guanylate Kinase phosphate binding domain"/>
    <property type="match status" value="1"/>
</dbReference>
<dbReference type="InterPro" id="IPR017665">
    <property type="entry name" value="Guanylate_kinase"/>
</dbReference>
<dbReference type="InterPro" id="IPR027417">
    <property type="entry name" value="P-loop_NTPase"/>
</dbReference>
<dbReference type="SUPFAM" id="SSF52540">
    <property type="entry name" value="P-loop containing nucleoside triphosphate hydrolases"/>
    <property type="match status" value="1"/>
</dbReference>
<dbReference type="PANTHER" id="PTHR23117:SF13">
    <property type="entry name" value="GUANYLATE KINASE"/>
    <property type="match status" value="1"/>
</dbReference>
<evidence type="ECO:0000256" key="3">
    <source>
        <dbReference type="ARBA" id="ARBA00016296"/>
    </source>
</evidence>
<evidence type="ECO:0000313" key="11">
    <source>
        <dbReference type="EMBL" id="EEV17055.1"/>
    </source>
</evidence>
<dbReference type="Proteomes" id="UP000005709">
    <property type="component" value="Unassembled WGS sequence"/>
</dbReference>
<gene>
    <name evidence="9 11" type="primary">gmk</name>
    <name evidence="11" type="ORF">CAMGR0001_1349</name>
</gene>
<keyword evidence="6 9" id="KW-0418">Kinase</keyword>
<dbReference type="HAMAP" id="MF_00328">
    <property type="entry name" value="Guanylate_kinase"/>
    <property type="match status" value="1"/>
</dbReference>
<keyword evidence="7 9" id="KW-0067">ATP-binding</keyword>
<dbReference type="EMBL" id="ACYG01000027">
    <property type="protein sequence ID" value="EEV17055.1"/>
    <property type="molecule type" value="Genomic_DNA"/>
</dbReference>
<feature type="domain" description="Guanylate kinase-like" evidence="10">
    <location>
        <begin position="3"/>
        <end position="184"/>
    </location>
</feature>
<evidence type="ECO:0000313" key="12">
    <source>
        <dbReference type="Proteomes" id="UP000005709"/>
    </source>
</evidence>
<accession>C8PJF0</accession>
<evidence type="ECO:0000256" key="8">
    <source>
        <dbReference type="ARBA" id="ARBA00030128"/>
    </source>
</evidence>
<evidence type="ECO:0000256" key="1">
    <source>
        <dbReference type="ARBA" id="ARBA00005790"/>
    </source>
</evidence>
<evidence type="ECO:0000256" key="9">
    <source>
        <dbReference type="HAMAP-Rule" id="MF_00328"/>
    </source>
</evidence>
<dbReference type="RefSeq" id="WP_005872004.1">
    <property type="nucleotide sequence ID" value="NZ_ACYG01000027.1"/>
</dbReference>
<dbReference type="SMART" id="SM00072">
    <property type="entry name" value="GuKc"/>
    <property type="match status" value="1"/>
</dbReference>
<sequence>MKGKILLVSGPSGSGKSTLIKRLITEFGEQIYFSISSTTREMRAGEADGVNYHFISESEFRAGIERGEFLEWALVHGKYYGTSLKAATSELERGKIVIFDIDVQGYEIVRGKVPKNELTSVFITTPSLSELRDRLRARGDNDPADIALRLQNAQEEMERLGEYDYFIINDRLEAAYENLRSIYKTIKLETASRDIGKLIEIWKI</sequence>
<evidence type="ECO:0000256" key="6">
    <source>
        <dbReference type="ARBA" id="ARBA00022777"/>
    </source>
</evidence>
<dbReference type="EC" id="2.7.4.8" evidence="2 9"/>
<evidence type="ECO:0000256" key="4">
    <source>
        <dbReference type="ARBA" id="ARBA00022679"/>
    </source>
</evidence>
<comment type="catalytic activity">
    <reaction evidence="9">
        <text>GMP + ATP = GDP + ADP</text>
        <dbReference type="Rhea" id="RHEA:20780"/>
        <dbReference type="ChEBI" id="CHEBI:30616"/>
        <dbReference type="ChEBI" id="CHEBI:58115"/>
        <dbReference type="ChEBI" id="CHEBI:58189"/>
        <dbReference type="ChEBI" id="CHEBI:456216"/>
        <dbReference type="EC" id="2.7.4.8"/>
    </reaction>
</comment>
<dbReference type="AlphaFoldDB" id="C8PJF0"/>
<dbReference type="InterPro" id="IPR008144">
    <property type="entry name" value="Guanylate_kin-like_dom"/>
</dbReference>
<comment type="caution">
    <text evidence="11">The sequence shown here is derived from an EMBL/GenBank/DDBJ whole genome shotgun (WGS) entry which is preliminary data.</text>
</comment>
<comment type="function">
    <text evidence="9">Essential for recycling GMP and indirectly, cGMP.</text>
</comment>
<dbReference type="InterPro" id="IPR008145">
    <property type="entry name" value="GK/Ca_channel_bsu"/>
</dbReference>
<evidence type="ECO:0000256" key="5">
    <source>
        <dbReference type="ARBA" id="ARBA00022741"/>
    </source>
</evidence>
<dbReference type="GO" id="GO:0004385">
    <property type="term" value="F:GMP kinase activity"/>
    <property type="evidence" value="ECO:0007669"/>
    <property type="project" value="UniProtKB-UniRule"/>
</dbReference>
<dbReference type="NCBIfam" id="TIGR03263">
    <property type="entry name" value="guanyl_kin"/>
    <property type="match status" value="1"/>
</dbReference>
<dbReference type="Pfam" id="PF00625">
    <property type="entry name" value="Guanylate_kin"/>
    <property type="match status" value="1"/>
</dbReference>
<evidence type="ECO:0000256" key="2">
    <source>
        <dbReference type="ARBA" id="ARBA00012961"/>
    </source>
</evidence>